<dbReference type="GO" id="GO:0022900">
    <property type="term" value="P:electron transport chain"/>
    <property type="evidence" value="ECO:0007669"/>
    <property type="project" value="InterPro"/>
</dbReference>
<keyword evidence="1" id="KW-0732">Signal</keyword>
<evidence type="ECO:0000313" key="3">
    <source>
        <dbReference type="Proteomes" id="UP000218767"/>
    </source>
</evidence>
<evidence type="ECO:0000313" key="2">
    <source>
        <dbReference type="EMBL" id="PCI81383.1"/>
    </source>
</evidence>
<dbReference type="SUPFAM" id="SSF47175">
    <property type="entry name" value="Cytochromes"/>
    <property type="match status" value="1"/>
</dbReference>
<dbReference type="Gene3D" id="1.20.120.10">
    <property type="entry name" value="Cytochrome c/b562"/>
    <property type="match status" value="1"/>
</dbReference>
<reference evidence="3" key="1">
    <citation type="submission" date="2017-08" db="EMBL/GenBank/DDBJ databases">
        <title>A dynamic microbial community with high functional redundancy inhabits the cold, oxic subseafloor aquifer.</title>
        <authorList>
            <person name="Tully B.J."/>
            <person name="Wheat C.G."/>
            <person name="Glazer B.T."/>
            <person name="Huber J.A."/>
        </authorList>
    </citation>
    <scope>NUCLEOTIDE SEQUENCE [LARGE SCALE GENOMIC DNA]</scope>
</reference>
<feature type="signal peptide" evidence="1">
    <location>
        <begin position="1"/>
        <end position="23"/>
    </location>
</feature>
<accession>A0A2A4XFI9</accession>
<name>A0A2A4XFI9_9GAMM</name>
<protein>
    <recommendedName>
        <fullName evidence="4">Cytochrome c</fullName>
    </recommendedName>
</protein>
<dbReference type="Proteomes" id="UP000218767">
    <property type="component" value="Unassembled WGS sequence"/>
</dbReference>
<feature type="chain" id="PRO_5013037329" description="Cytochrome c" evidence="1">
    <location>
        <begin position="24"/>
        <end position="144"/>
    </location>
</feature>
<dbReference type="GO" id="GO:0009055">
    <property type="term" value="F:electron transfer activity"/>
    <property type="evidence" value="ECO:0007669"/>
    <property type="project" value="InterPro"/>
</dbReference>
<evidence type="ECO:0000256" key="1">
    <source>
        <dbReference type="SAM" id="SignalP"/>
    </source>
</evidence>
<dbReference type="EMBL" id="NVUL01000005">
    <property type="protein sequence ID" value="PCI81383.1"/>
    <property type="molecule type" value="Genomic_DNA"/>
</dbReference>
<evidence type="ECO:0008006" key="4">
    <source>
        <dbReference type="Google" id="ProtNLM"/>
    </source>
</evidence>
<dbReference type="InterPro" id="IPR010980">
    <property type="entry name" value="Cyt_c/b562"/>
</dbReference>
<sequence length="144" mass="15712">MKKKLTIIAVSLFSLLCLRVSLAQSDEHQPLLSVKEIMNGLITPTTTTIWGAYQLETDAQWQEVRNAALSVIAAGNLLQFGGAGEGEAETAAEADWKTYNQQMIEAARLVVLATDNKDEEALSAAGNDVLYPPCESCHQQYQAR</sequence>
<proteinExistence type="predicted"/>
<dbReference type="AlphaFoldDB" id="A0A2A4XFI9"/>
<dbReference type="GO" id="GO:0005506">
    <property type="term" value="F:iron ion binding"/>
    <property type="evidence" value="ECO:0007669"/>
    <property type="project" value="InterPro"/>
</dbReference>
<comment type="caution">
    <text evidence="2">The sequence shown here is derived from an EMBL/GenBank/DDBJ whole genome shotgun (WGS) entry which is preliminary data.</text>
</comment>
<organism evidence="2 3">
    <name type="scientific">SAR86 cluster bacterium</name>
    <dbReference type="NCBI Taxonomy" id="2030880"/>
    <lineage>
        <taxon>Bacteria</taxon>
        <taxon>Pseudomonadati</taxon>
        <taxon>Pseudomonadota</taxon>
        <taxon>Gammaproteobacteria</taxon>
        <taxon>SAR86 cluster</taxon>
    </lineage>
</organism>
<dbReference type="GO" id="GO:0020037">
    <property type="term" value="F:heme binding"/>
    <property type="evidence" value="ECO:0007669"/>
    <property type="project" value="InterPro"/>
</dbReference>
<gene>
    <name evidence="2" type="ORF">COB20_01675</name>
</gene>